<evidence type="ECO:0000256" key="1">
    <source>
        <dbReference type="ARBA" id="ARBA00022701"/>
    </source>
</evidence>
<accession>T0MFX6</accession>
<dbReference type="Pfam" id="PF00225">
    <property type="entry name" value="Kinesin"/>
    <property type="match status" value="1"/>
</dbReference>
<dbReference type="InterPro" id="IPR027417">
    <property type="entry name" value="P-loop_NTPase"/>
</dbReference>
<protein>
    <recommendedName>
        <fullName evidence="7">Kinesin-like protein</fullName>
    </recommendedName>
</protein>
<dbReference type="InterPro" id="IPR027640">
    <property type="entry name" value="Kinesin-like_fam"/>
</dbReference>
<organism evidence="10 11">
    <name type="scientific">Vairimorpha apis BRL 01</name>
    <dbReference type="NCBI Taxonomy" id="1037528"/>
    <lineage>
        <taxon>Eukaryota</taxon>
        <taxon>Fungi</taxon>
        <taxon>Fungi incertae sedis</taxon>
        <taxon>Microsporidia</taxon>
        <taxon>Nosematidae</taxon>
        <taxon>Vairimorpha</taxon>
    </lineage>
</organism>
<evidence type="ECO:0000313" key="10">
    <source>
        <dbReference type="EMBL" id="EQB61981.1"/>
    </source>
</evidence>
<dbReference type="InterPro" id="IPR001752">
    <property type="entry name" value="Kinesin_motor_dom"/>
</dbReference>
<feature type="binding site" evidence="6">
    <location>
        <begin position="72"/>
        <end position="79"/>
    </location>
    <ligand>
        <name>ATP</name>
        <dbReference type="ChEBI" id="CHEBI:30616"/>
    </ligand>
</feature>
<dbReference type="AlphaFoldDB" id="T0MFX6"/>
<dbReference type="GO" id="GO:0005524">
    <property type="term" value="F:ATP binding"/>
    <property type="evidence" value="ECO:0007669"/>
    <property type="project" value="UniProtKB-UniRule"/>
</dbReference>
<evidence type="ECO:0000256" key="7">
    <source>
        <dbReference type="RuleBase" id="RU000394"/>
    </source>
</evidence>
<evidence type="ECO:0000256" key="2">
    <source>
        <dbReference type="ARBA" id="ARBA00022741"/>
    </source>
</evidence>
<sequence>MGENIKTYVRVKPPADNSEIQIQGNNIIIGEKQMNFDKVFTDCSQKELFDSISEDILTSSIQGYNCTIFAYGQTGSGKTFTIQGKENNPGLVQRCLRFMHNLNMEIELSFVEIYNEILYDLLDLQNNNLIIKDNKQLEQINVENLTILKSNSYEESLKIYQLGIKTRKTKSTDMNLESSRSHSIFTVYIKNLSNNVVKESKLSFVDLAGSERLRNLELENVKIKETGNINKSLFCLGQIIYKLSEDSSKHIGYRDSKLTFLLKDSLGGNSKLRVIGNVCLDYKSDTINTLNFLCRLKMINNIAFTNSEFINDIPDLKNQLKILDQENQKLKTQVALYKSRSNFDKDVDDLTFYINKIKDEIKKVFENMKEFEEIKNKLSIYEFEAKKKTILKCEKIFEDLCKQRNEEFREAKKRRID</sequence>
<dbReference type="GO" id="GO:0005874">
    <property type="term" value="C:microtubule"/>
    <property type="evidence" value="ECO:0007669"/>
    <property type="project" value="UniProtKB-KW"/>
</dbReference>
<keyword evidence="2 6" id="KW-0547">Nucleotide-binding</keyword>
<name>T0MFX6_9MICR</name>
<evidence type="ECO:0000256" key="8">
    <source>
        <dbReference type="SAM" id="Coils"/>
    </source>
</evidence>
<keyword evidence="5 6" id="KW-0505">Motor protein</keyword>
<dbReference type="PANTHER" id="PTHR47968:SF36">
    <property type="entry name" value="KINESIN HEAVY CHAIN ISOFORM X1"/>
    <property type="match status" value="1"/>
</dbReference>
<dbReference type="EMBL" id="KE647055">
    <property type="protein sequence ID" value="EQB61981.1"/>
    <property type="molecule type" value="Genomic_DNA"/>
</dbReference>
<keyword evidence="11" id="KW-1185">Reference proteome</keyword>
<dbReference type="PROSITE" id="PS00411">
    <property type="entry name" value="KINESIN_MOTOR_1"/>
    <property type="match status" value="1"/>
</dbReference>
<evidence type="ECO:0000256" key="5">
    <source>
        <dbReference type="ARBA" id="ARBA00023175"/>
    </source>
</evidence>
<dbReference type="CDD" id="cd00106">
    <property type="entry name" value="KISc"/>
    <property type="match status" value="1"/>
</dbReference>
<feature type="domain" description="Kinesin motor" evidence="9">
    <location>
        <begin position="4"/>
        <end position="299"/>
    </location>
</feature>
<evidence type="ECO:0000256" key="6">
    <source>
        <dbReference type="PROSITE-ProRule" id="PRU00283"/>
    </source>
</evidence>
<dbReference type="InterPro" id="IPR019821">
    <property type="entry name" value="Kinesin_motor_CS"/>
</dbReference>
<dbReference type="InterPro" id="IPR036961">
    <property type="entry name" value="Kinesin_motor_dom_sf"/>
</dbReference>
<dbReference type="OrthoDB" id="3176171at2759"/>
<dbReference type="VEuPathDB" id="MicrosporidiaDB:NAPIS_ORF00451"/>
<keyword evidence="1 7" id="KW-0493">Microtubule</keyword>
<reference evidence="10 11" key="1">
    <citation type="journal article" date="2013" name="BMC Genomics">
        <title>Genome sequencing and comparative genomics of honey bee microsporidia, Nosema apis reveal novel insights into host-parasite interactions.</title>
        <authorList>
            <person name="Chen Yp."/>
            <person name="Pettis J.S."/>
            <person name="Zhao Y."/>
            <person name="Liu X."/>
            <person name="Tallon L.J."/>
            <person name="Sadzewicz L.D."/>
            <person name="Li R."/>
            <person name="Zheng H."/>
            <person name="Huang S."/>
            <person name="Zhang X."/>
            <person name="Hamilton M.C."/>
            <person name="Pernal S.F."/>
            <person name="Melathopoulos A.P."/>
            <person name="Yan X."/>
            <person name="Evans J.D."/>
        </authorList>
    </citation>
    <scope>NUCLEOTIDE SEQUENCE [LARGE SCALE GENOMIC DNA]</scope>
    <source>
        <strain evidence="10 11">BRL 01</strain>
    </source>
</reference>
<evidence type="ECO:0000259" key="9">
    <source>
        <dbReference type="PROSITE" id="PS50067"/>
    </source>
</evidence>
<dbReference type="Proteomes" id="UP000053780">
    <property type="component" value="Unassembled WGS sequence"/>
</dbReference>
<keyword evidence="4 8" id="KW-0175">Coiled coil</keyword>
<evidence type="ECO:0000256" key="4">
    <source>
        <dbReference type="ARBA" id="ARBA00023054"/>
    </source>
</evidence>
<dbReference type="GO" id="GO:0007018">
    <property type="term" value="P:microtubule-based movement"/>
    <property type="evidence" value="ECO:0007669"/>
    <property type="project" value="InterPro"/>
</dbReference>
<dbReference type="GO" id="GO:0003777">
    <property type="term" value="F:microtubule motor activity"/>
    <property type="evidence" value="ECO:0007669"/>
    <property type="project" value="InterPro"/>
</dbReference>
<gene>
    <name evidence="10" type="ORF">NAPIS_ORF00451</name>
</gene>
<evidence type="ECO:0000256" key="3">
    <source>
        <dbReference type="ARBA" id="ARBA00022840"/>
    </source>
</evidence>
<dbReference type="SUPFAM" id="SSF52540">
    <property type="entry name" value="P-loop containing nucleoside triphosphate hydrolases"/>
    <property type="match status" value="1"/>
</dbReference>
<dbReference type="PRINTS" id="PR00380">
    <property type="entry name" value="KINESINHEAVY"/>
</dbReference>
<comment type="similarity">
    <text evidence="6 7">Belongs to the TRAFAC class myosin-kinesin ATPase superfamily. Kinesin family.</text>
</comment>
<dbReference type="SMART" id="SM00129">
    <property type="entry name" value="KISc"/>
    <property type="match status" value="1"/>
</dbReference>
<feature type="coiled-coil region" evidence="8">
    <location>
        <begin position="313"/>
        <end position="374"/>
    </location>
</feature>
<dbReference type="HOGENOM" id="CLU_001485_2_1_1"/>
<dbReference type="GO" id="GO:0008017">
    <property type="term" value="F:microtubule binding"/>
    <property type="evidence" value="ECO:0007669"/>
    <property type="project" value="InterPro"/>
</dbReference>
<dbReference type="PROSITE" id="PS50067">
    <property type="entry name" value="KINESIN_MOTOR_2"/>
    <property type="match status" value="1"/>
</dbReference>
<keyword evidence="3 6" id="KW-0067">ATP-binding</keyword>
<dbReference type="PANTHER" id="PTHR47968">
    <property type="entry name" value="CENTROMERE PROTEIN E"/>
    <property type="match status" value="1"/>
</dbReference>
<evidence type="ECO:0000313" key="11">
    <source>
        <dbReference type="Proteomes" id="UP000053780"/>
    </source>
</evidence>
<proteinExistence type="inferred from homology"/>
<dbReference type="Gene3D" id="3.40.850.10">
    <property type="entry name" value="Kinesin motor domain"/>
    <property type="match status" value="1"/>
</dbReference>